<sequence>MTQLSFTPNLLVVVEVEGHTKLCSNENYWLDEDGTHLFFKRKDVKRVWWALNMENVQVALIECRSAYEMVDTLLQLEKKELCMASTMLWLWWQERNRIREGERRRDAGVLGSGIIAFTMKMLKLSDKEQCRQRKPVHRWEKPVGDAENKL</sequence>
<protein>
    <submittedName>
        <fullName evidence="1">Uncharacterized protein</fullName>
    </submittedName>
</protein>
<dbReference type="EnsemblPlants" id="OB06G22870.1">
    <property type="protein sequence ID" value="OB06G22870.1"/>
    <property type="gene ID" value="OB06G22870"/>
</dbReference>
<reference evidence="1" key="1">
    <citation type="journal article" date="2013" name="Nat. Commun.">
        <title>Whole-genome sequencing of Oryza brachyantha reveals mechanisms underlying Oryza genome evolution.</title>
        <authorList>
            <person name="Chen J."/>
            <person name="Huang Q."/>
            <person name="Gao D."/>
            <person name="Wang J."/>
            <person name="Lang Y."/>
            <person name="Liu T."/>
            <person name="Li B."/>
            <person name="Bai Z."/>
            <person name="Luis Goicoechea J."/>
            <person name="Liang C."/>
            <person name="Chen C."/>
            <person name="Zhang W."/>
            <person name="Sun S."/>
            <person name="Liao Y."/>
            <person name="Zhang X."/>
            <person name="Yang L."/>
            <person name="Song C."/>
            <person name="Wang M."/>
            <person name="Shi J."/>
            <person name="Liu G."/>
            <person name="Liu J."/>
            <person name="Zhou H."/>
            <person name="Zhou W."/>
            <person name="Yu Q."/>
            <person name="An N."/>
            <person name="Chen Y."/>
            <person name="Cai Q."/>
            <person name="Wang B."/>
            <person name="Liu B."/>
            <person name="Min J."/>
            <person name="Huang Y."/>
            <person name="Wu H."/>
            <person name="Li Z."/>
            <person name="Zhang Y."/>
            <person name="Yin Y."/>
            <person name="Song W."/>
            <person name="Jiang J."/>
            <person name="Jackson S.A."/>
            <person name="Wing R.A."/>
            <person name="Wang J."/>
            <person name="Chen M."/>
        </authorList>
    </citation>
    <scope>NUCLEOTIDE SEQUENCE [LARGE SCALE GENOMIC DNA]</scope>
    <source>
        <strain evidence="1">cv. IRGC 101232</strain>
    </source>
</reference>
<evidence type="ECO:0000313" key="2">
    <source>
        <dbReference type="Proteomes" id="UP000006038"/>
    </source>
</evidence>
<dbReference type="HOGENOM" id="CLU_1743337_0_0_1"/>
<dbReference type="Proteomes" id="UP000006038">
    <property type="component" value="Chromosome 6"/>
</dbReference>
<dbReference type="Gramene" id="OB06G22870.1">
    <property type="protein sequence ID" value="OB06G22870.1"/>
    <property type="gene ID" value="OB06G22870"/>
</dbReference>
<proteinExistence type="predicted"/>
<keyword evidence="2" id="KW-1185">Reference proteome</keyword>
<name>J3ME43_ORYBR</name>
<organism evidence="1">
    <name type="scientific">Oryza brachyantha</name>
    <name type="common">malo sina</name>
    <dbReference type="NCBI Taxonomy" id="4533"/>
    <lineage>
        <taxon>Eukaryota</taxon>
        <taxon>Viridiplantae</taxon>
        <taxon>Streptophyta</taxon>
        <taxon>Embryophyta</taxon>
        <taxon>Tracheophyta</taxon>
        <taxon>Spermatophyta</taxon>
        <taxon>Magnoliopsida</taxon>
        <taxon>Liliopsida</taxon>
        <taxon>Poales</taxon>
        <taxon>Poaceae</taxon>
        <taxon>BOP clade</taxon>
        <taxon>Oryzoideae</taxon>
        <taxon>Oryzeae</taxon>
        <taxon>Oryzinae</taxon>
        <taxon>Oryza</taxon>
    </lineage>
</organism>
<accession>J3ME43</accession>
<evidence type="ECO:0000313" key="1">
    <source>
        <dbReference type="EnsemblPlants" id="OB06G22870.1"/>
    </source>
</evidence>
<dbReference type="AlphaFoldDB" id="J3ME43"/>
<reference evidence="1" key="2">
    <citation type="submission" date="2013-04" db="UniProtKB">
        <authorList>
            <consortium name="EnsemblPlants"/>
        </authorList>
    </citation>
    <scope>IDENTIFICATION</scope>
</reference>